<dbReference type="InterPro" id="IPR050111">
    <property type="entry name" value="C-type_lectin/snaclec_domain"/>
</dbReference>
<dbReference type="SUPFAM" id="SSF56436">
    <property type="entry name" value="C-type lectin-like"/>
    <property type="match status" value="1"/>
</dbReference>
<evidence type="ECO:0000256" key="1">
    <source>
        <dbReference type="ARBA" id="ARBA00023157"/>
    </source>
</evidence>
<name>A0A9Q1BFJ4_HOLLE</name>
<keyword evidence="1" id="KW-1015">Disulfide bond</keyword>
<dbReference type="Gene3D" id="3.10.100.10">
    <property type="entry name" value="Mannose-Binding Protein A, subunit A"/>
    <property type="match status" value="1"/>
</dbReference>
<evidence type="ECO:0000313" key="4">
    <source>
        <dbReference type="Proteomes" id="UP001152320"/>
    </source>
</evidence>
<dbReference type="PANTHER" id="PTHR22803">
    <property type="entry name" value="MANNOSE, PHOSPHOLIPASE, LECTIN RECEPTOR RELATED"/>
    <property type="match status" value="1"/>
</dbReference>
<organism evidence="3 4">
    <name type="scientific">Holothuria leucospilota</name>
    <name type="common">Black long sea cucumber</name>
    <name type="synonym">Mertensiothuria leucospilota</name>
    <dbReference type="NCBI Taxonomy" id="206669"/>
    <lineage>
        <taxon>Eukaryota</taxon>
        <taxon>Metazoa</taxon>
        <taxon>Echinodermata</taxon>
        <taxon>Eleutherozoa</taxon>
        <taxon>Echinozoa</taxon>
        <taxon>Holothuroidea</taxon>
        <taxon>Aspidochirotacea</taxon>
        <taxon>Aspidochirotida</taxon>
        <taxon>Holothuriidae</taxon>
        <taxon>Holothuria</taxon>
    </lineage>
</organism>
<evidence type="ECO:0000259" key="2">
    <source>
        <dbReference type="PROSITE" id="PS50041"/>
    </source>
</evidence>
<sequence>MTTVEETTITRTTPDNSVEEVCQTWTIWGSSCYLYVNTSAPSWDAAVAQCLTYHNSAHLVFIGSASENDFVKRLVGPGKYPWIGVTEIEGEWVWSTQGIAVDATLTYSNWVSNYNSHADQDCGFLQTNNGKWQSHKCNAEDVFVCELEQ</sequence>
<dbReference type="EMBL" id="JAIZAY010000018">
    <property type="protein sequence ID" value="KAJ8024725.1"/>
    <property type="molecule type" value="Genomic_DNA"/>
</dbReference>
<gene>
    <name evidence="3" type="ORF">HOLleu_34720</name>
</gene>
<dbReference type="InterPro" id="IPR018378">
    <property type="entry name" value="C-type_lectin_CS"/>
</dbReference>
<proteinExistence type="predicted"/>
<dbReference type="PROSITE" id="PS00615">
    <property type="entry name" value="C_TYPE_LECTIN_1"/>
    <property type="match status" value="1"/>
</dbReference>
<dbReference type="PROSITE" id="PS50041">
    <property type="entry name" value="C_TYPE_LECTIN_2"/>
    <property type="match status" value="1"/>
</dbReference>
<evidence type="ECO:0000313" key="3">
    <source>
        <dbReference type="EMBL" id="KAJ8024725.1"/>
    </source>
</evidence>
<dbReference type="InterPro" id="IPR001304">
    <property type="entry name" value="C-type_lectin-like"/>
</dbReference>
<dbReference type="OrthoDB" id="2142683at2759"/>
<keyword evidence="4" id="KW-1185">Reference proteome</keyword>
<feature type="domain" description="C-type lectin" evidence="2">
    <location>
        <begin position="28"/>
        <end position="146"/>
    </location>
</feature>
<reference evidence="3" key="1">
    <citation type="submission" date="2021-10" db="EMBL/GenBank/DDBJ databases">
        <title>Tropical sea cucumber genome reveals ecological adaptation and Cuvierian tubules defense mechanism.</title>
        <authorList>
            <person name="Chen T."/>
        </authorList>
    </citation>
    <scope>NUCLEOTIDE SEQUENCE</scope>
    <source>
        <strain evidence="3">Nanhai2018</strain>
        <tissue evidence="3">Muscle</tissue>
    </source>
</reference>
<dbReference type="CDD" id="cd00037">
    <property type="entry name" value="CLECT"/>
    <property type="match status" value="1"/>
</dbReference>
<dbReference type="InterPro" id="IPR016187">
    <property type="entry name" value="CTDL_fold"/>
</dbReference>
<comment type="caution">
    <text evidence="3">The sequence shown here is derived from an EMBL/GenBank/DDBJ whole genome shotgun (WGS) entry which is preliminary data.</text>
</comment>
<dbReference type="InterPro" id="IPR016186">
    <property type="entry name" value="C-type_lectin-like/link_sf"/>
</dbReference>
<dbReference type="AlphaFoldDB" id="A0A9Q1BFJ4"/>
<dbReference type="Proteomes" id="UP001152320">
    <property type="component" value="Chromosome 18"/>
</dbReference>
<dbReference type="Pfam" id="PF00059">
    <property type="entry name" value="Lectin_C"/>
    <property type="match status" value="1"/>
</dbReference>
<accession>A0A9Q1BFJ4</accession>
<protein>
    <submittedName>
        <fullName evidence="3">Lectin BRA-3</fullName>
    </submittedName>
</protein>
<dbReference type="SMART" id="SM00034">
    <property type="entry name" value="CLECT"/>
    <property type="match status" value="1"/>
</dbReference>